<name>A0A1Z1FHJ5_9SPHN</name>
<dbReference type="InterPro" id="IPR050059">
    <property type="entry name" value="ATP_synthase_B_chain"/>
</dbReference>
<comment type="subunit">
    <text evidence="13">F-type ATPases have 2 components, F(1) - the catalytic core - and F(0) - the membrane proton channel. F(1) has five subunits: alpha(3), beta(3), gamma(1), delta(1), epsilon(1). F(0) has three main subunits: a(1), b(2) and c(10-14). The alpha and beta chains form an alternating ring which encloses part of the gamma chain. F(1) is attached to F(0) by a central stalk formed by the gamma and epsilon chains, while a peripheral stalk is formed by the delta and b chains.</text>
</comment>
<keyword evidence="5 13" id="KW-0375">Hydrogen ion transport</keyword>
<dbReference type="PANTHER" id="PTHR33445">
    <property type="entry name" value="ATP SYNTHASE SUBUNIT B', CHLOROPLASTIC"/>
    <property type="match status" value="1"/>
</dbReference>
<evidence type="ECO:0000256" key="5">
    <source>
        <dbReference type="ARBA" id="ARBA00022781"/>
    </source>
</evidence>
<keyword evidence="16" id="KW-1185">Reference proteome</keyword>
<dbReference type="RefSeq" id="WP_066850734.1">
    <property type="nucleotide sequence ID" value="NZ_CP019604.1"/>
</dbReference>
<dbReference type="GO" id="GO:0046933">
    <property type="term" value="F:proton-transporting ATP synthase activity, rotational mechanism"/>
    <property type="evidence" value="ECO:0007669"/>
    <property type="project" value="UniProtKB-UniRule"/>
</dbReference>
<evidence type="ECO:0000313" key="15">
    <source>
        <dbReference type="EMBL" id="ARU18203.1"/>
    </source>
</evidence>
<keyword evidence="15" id="KW-0614">Plasmid</keyword>
<evidence type="ECO:0000256" key="11">
    <source>
        <dbReference type="ARBA" id="ARBA00025614"/>
    </source>
</evidence>
<dbReference type="InterPro" id="IPR002146">
    <property type="entry name" value="ATP_synth_b/b'su_bac/chlpt"/>
</dbReference>
<dbReference type="HAMAP" id="MF_01398">
    <property type="entry name" value="ATP_synth_b_bprime"/>
    <property type="match status" value="1"/>
</dbReference>
<geneLocation type="plasmid" evidence="16">
    <name>pcme4a9ii</name>
</geneLocation>
<protein>
    <recommendedName>
        <fullName evidence="13">ATP synthase subunit b</fullName>
    </recommendedName>
    <alternativeName>
        <fullName evidence="13">ATP synthase F(0) sector subunit b</fullName>
    </alternativeName>
    <alternativeName>
        <fullName evidence="13">ATPase subunit I</fullName>
    </alternativeName>
    <alternativeName>
        <fullName evidence="13">F-type ATPase subunit b</fullName>
        <shortName evidence="13">F-ATPase subunit b</shortName>
    </alternativeName>
</protein>
<evidence type="ECO:0000256" key="7">
    <source>
        <dbReference type="ARBA" id="ARBA00023065"/>
    </source>
</evidence>
<dbReference type="PANTHER" id="PTHR33445:SF2">
    <property type="entry name" value="ATP SYNTHASE SUBUNIT B', CHLOROPLASTIC"/>
    <property type="match status" value="1"/>
</dbReference>
<dbReference type="Pfam" id="PF00430">
    <property type="entry name" value="ATP-synt_B"/>
    <property type="match status" value="1"/>
</dbReference>
<evidence type="ECO:0000256" key="9">
    <source>
        <dbReference type="ARBA" id="ARBA00023310"/>
    </source>
</evidence>
<evidence type="ECO:0000256" key="8">
    <source>
        <dbReference type="ARBA" id="ARBA00023136"/>
    </source>
</evidence>
<evidence type="ECO:0000256" key="10">
    <source>
        <dbReference type="ARBA" id="ARBA00025198"/>
    </source>
</evidence>
<feature type="transmembrane region" description="Helical" evidence="13">
    <location>
        <begin position="6"/>
        <end position="22"/>
    </location>
</feature>
<dbReference type="InterPro" id="IPR017707">
    <property type="entry name" value="Alt_ATP_synth_F0_bsu"/>
</dbReference>
<evidence type="ECO:0000256" key="12">
    <source>
        <dbReference type="ARBA" id="ARBA00037847"/>
    </source>
</evidence>
<dbReference type="AlphaFoldDB" id="A0A1Z1FHJ5"/>
<dbReference type="NCBIfam" id="TIGR03321">
    <property type="entry name" value="alt_F1F0_F0_B"/>
    <property type="match status" value="1"/>
</dbReference>
<dbReference type="OrthoDB" id="466272at2"/>
<comment type="function">
    <text evidence="11">Component of the F(0) channel, it forms part of the peripheral stalk, linking F(1) to F(0). The b'-subunit is a diverged and duplicated form of b found in plants and photosynthetic bacteria.</text>
</comment>
<keyword evidence="2 13" id="KW-0813">Transport</keyword>
<evidence type="ECO:0000256" key="2">
    <source>
        <dbReference type="ARBA" id="ARBA00022448"/>
    </source>
</evidence>
<reference evidence="15 16" key="1">
    <citation type="submission" date="2017-01" db="EMBL/GenBank/DDBJ databases">
        <title>Complete genome sequence of esterase-producing bacterium Croceicoccus marinus E4A9.</title>
        <authorList>
            <person name="Wu Y.-H."/>
            <person name="Cheng H."/>
            <person name="Xu L."/>
            <person name="Huo Y.-Y."/>
            <person name="Wang C.-S."/>
            <person name="Xu X.-W."/>
        </authorList>
    </citation>
    <scope>NUCLEOTIDE SEQUENCE [LARGE SCALE GENOMIC DNA]</scope>
    <source>
        <strain evidence="15 16">E4A9</strain>
        <plasmid evidence="16">Plasmid pcme4a9ii</plasmid>
    </source>
</reference>
<dbReference type="Pfam" id="PF00213">
    <property type="entry name" value="OSCP"/>
    <property type="match status" value="1"/>
</dbReference>
<keyword evidence="6 13" id="KW-1133">Transmembrane helix</keyword>
<comment type="subcellular location">
    <subcellularLocation>
        <location evidence="13">Cell membrane</location>
        <topology evidence="13">Single-pass membrane protein</topology>
    </subcellularLocation>
    <subcellularLocation>
        <location evidence="12">Endomembrane system</location>
        <topology evidence="12">Single-pass membrane protein</topology>
    </subcellularLocation>
</comment>
<dbReference type="InterPro" id="IPR000711">
    <property type="entry name" value="ATPase_OSCP/dsu"/>
</dbReference>
<proteinExistence type="inferred from homology"/>
<keyword evidence="14" id="KW-0175">Coiled coil</keyword>
<keyword evidence="3 13" id="KW-0138">CF(0)</keyword>
<dbReference type="EMBL" id="CP019604">
    <property type="protein sequence ID" value="ARU18203.1"/>
    <property type="molecule type" value="Genomic_DNA"/>
</dbReference>
<evidence type="ECO:0000313" key="16">
    <source>
        <dbReference type="Proteomes" id="UP000195807"/>
    </source>
</evidence>
<evidence type="ECO:0000256" key="4">
    <source>
        <dbReference type="ARBA" id="ARBA00022692"/>
    </source>
</evidence>
<accession>A0A1Z1FHJ5</accession>
<evidence type="ECO:0000256" key="14">
    <source>
        <dbReference type="SAM" id="Coils"/>
    </source>
</evidence>
<evidence type="ECO:0000256" key="13">
    <source>
        <dbReference type="HAMAP-Rule" id="MF_01398"/>
    </source>
</evidence>
<sequence>MLIDWFTVGAQALNFLILVWLLKRFLYRPILGAIDAREKRIAAELADADARKAEAEREREEFRRKNEQFDQQRTDRMKMAIIEVGVERQRLLDEARKAADGMRAKRQEALLSEAHNLNQAISRQAQQEVFSVARMALKDLAAANVDERISEVFIDRLLEMDSGSKERLGKALETTPDPALVRSAFDLPAEHRAAIEKALHDIFSIDVRVRFVVAPELVGGIELIANGQKLAWSIADYLTSLESQVDGLLAERGEVKTQTTLKYGSTSIAKTEGLNLKSLNHQNWTGRANDRQA</sequence>
<dbReference type="GO" id="GO:0012505">
    <property type="term" value="C:endomembrane system"/>
    <property type="evidence" value="ECO:0007669"/>
    <property type="project" value="UniProtKB-SubCell"/>
</dbReference>
<feature type="coiled-coil region" evidence="14">
    <location>
        <begin position="38"/>
        <end position="75"/>
    </location>
</feature>
<gene>
    <name evidence="13" type="primary">atpF</name>
    <name evidence="15" type="ORF">A9D14_17700</name>
</gene>
<dbReference type="GO" id="GO:0005886">
    <property type="term" value="C:plasma membrane"/>
    <property type="evidence" value="ECO:0007669"/>
    <property type="project" value="UniProtKB-SubCell"/>
</dbReference>
<dbReference type="CDD" id="cd06503">
    <property type="entry name" value="ATP-synt_Fo_b"/>
    <property type="match status" value="1"/>
</dbReference>
<keyword evidence="13" id="KW-1003">Cell membrane</keyword>
<comment type="function">
    <text evidence="10 13">F(1)F(0) ATP synthase produces ATP from ADP in the presence of a proton or sodium gradient. F-type ATPases consist of two structural domains, F(1) containing the extramembraneous catalytic core and F(0) containing the membrane proton channel, linked together by a central stalk and a peripheral stalk. During catalysis, ATP synthesis in the catalytic domain of F(1) is coupled via a rotary mechanism of the central stalk subunits to proton translocation.</text>
</comment>
<comment type="similarity">
    <text evidence="1 13">Belongs to the ATPase B chain family.</text>
</comment>
<evidence type="ECO:0000256" key="6">
    <source>
        <dbReference type="ARBA" id="ARBA00022989"/>
    </source>
</evidence>
<keyword evidence="8 13" id="KW-0472">Membrane</keyword>
<evidence type="ECO:0000256" key="1">
    <source>
        <dbReference type="ARBA" id="ARBA00005513"/>
    </source>
</evidence>
<keyword evidence="9 13" id="KW-0066">ATP synthesis</keyword>
<keyword evidence="4 13" id="KW-0812">Transmembrane</keyword>
<evidence type="ECO:0000256" key="3">
    <source>
        <dbReference type="ARBA" id="ARBA00022547"/>
    </source>
</evidence>
<dbReference type="STRING" id="450378.GCA_001661675_03557"/>
<organism evidence="15 16">
    <name type="scientific">Croceicoccus marinus</name>
    <dbReference type="NCBI Taxonomy" id="450378"/>
    <lineage>
        <taxon>Bacteria</taxon>
        <taxon>Pseudomonadati</taxon>
        <taxon>Pseudomonadota</taxon>
        <taxon>Alphaproteobacteria</taxon>
        <taxon>Sphingomonadales</taxon>
        <taxon>Erythrobacteraceae</taxon>
        <taxon>Croceicoccus</taxon>
    </lineage>
</organism>
<dbReference type="GO" id="GO:0046961">
    <property type="term" value="F:proton-transporting ATPase activity, rotational mechanism"/>
    <property type="evidence" value="ECO:0007669"/>
    <property type="project" value="TreeGrafter"/>
</dbReference>
<dbReference type="Proteomes" id="UP000195807">
    <property type="component" value="Plasmid pCME4A9II"/>
</dbReference>
<keyword evidence="7 13" id="KW-0406">Ion transport</keyword>
<dbReference type="KEGG" id="cman:A9D14_17700"/>
<dbReference type="GO" id="GO:0045259">
    <property type="term" value="C:proton-transporting ATP synthase complex"/>
    <property type="evidence" value="ECO:0007669"/>
    <property type="project" value="UniProtKB-KW"/>
</dbReference>